<reference evidence="3" key="1">
    <citation type="journal article" date="2013" name="BMC Genomics">
        <title>Genome and transcriptome sequencing of the halophilic fungus Wallemia ichthyophaga: haloadaptations present and absent.</title>
        <authorList>
            <person name="Zajc J."/>
            <person name="Liu Y."/>
            <person name="Dai W."/>
            <person name="Yang Z."/>
            <person name="Hu J."/>
            <person name="Gostincar C."/>
            <person name="Gunde-Cimerman N."/>
        </authorList>
    </citation>
    <scope>NUCLEOTIDE SEQUENCE [LARGE SCALE GENOMIC DNA]</scope>
    <source>
        <strain evidence="3">EXF-994 / CBS 113033</strain>
    </source>
</reference>
<dbReference type="EMBL" id="KE007249">
    <property type="protein sequence ID" value="EOQ98831.1"/>
    <property type="molecule type" value="Genomic_DNA"/>
</dbReference>
<dbReference type="AlphaFoldDB" id="R9A9I2"/>
<feature type="region of interest" description="Disordered" evidence="1">
    <location>
        <begin position="208"/>
        <end position="241"/>
    </location>
</feature>
<name>R9A9I2_WALI9</name>
<dbReference type="Proteomes" id="UP000014064">
    <property type="component" value="Unassembled WGS sequence"/>
</dbReference>
<dbReference type="Gene3D" id="1.10.30.10">
    <property type="entry name" value="High mobility group box domain"/>
    <property type="match status" value="1"/>
</dbReference>
<organism evidence="2 3">
    <name type="scientific">Wallemia ichthyophaga (strain EXF-994 / CBS 113033)</name>
    <dbReference type="NCBI Taxonomy" id="1299270"/>
    <lineage>
        <taxon>Eukaryota</taxon>
        <taxon>Fungi</taxon>
        <taxon>Dikarya</taxon>
        <taxon>Basidiomycota</taxon>
        <taxon>Wallemiomycotina</taxon>
        <taxon>Wallemiomycetes</taxon>
        <taxon>Wallemiales</taxon>
        <taxon>Wallemiaceae</taxon>
        <taxon>Wallemia</taxon>
    </lineage>
</organism>
<feature type="region of interest" description="Disordered" evidence="1">
    <location>
        <begin position="169"/>
        <end position="192"/>
    </location>
</feature>
<proteinExistence type="predicted"/>
<evidence type="ECO:0000313" key="2">
    <source>
        <dbReference type="EMBL" id="EOQ98831.1"/>
    </source>
</evidence>
<dbReference type="RefSeq" id="XP_009270324.1">
    <property type="nucleotide sequence ID" value="XM_009272049.1"/>
</dbReference>
<evidence type="ECO:0000256" key="1">
    <source>
        <dbReference type="SAM" id="MobiDB-lite"/>
    </source>
</evidence>
<dbReference type="InterPro" id="IPR036910">
    <property type="entry name" value="HMG_box_dom_sf"/>
</dbReference>
<evidence type="ECO:0008006" key="4">
    <source>
        <dbReference type="Google" id="ProtNLM"/>
    </source>
</evidence>
<keyword evidence="3" id="KW-1185">Reference proteome</keyword>
<dbReference type="HOGENOM" id="CLU_937511_0_0_1"/>
<feature type="region of interest" description="Disordered" evidence="1">
    <location>
        <begin position="19"/>
        <end position="61"/>
    </location>
</feature>
<dbReference type="GeneID" id="20375736"/>
<accession>R9A9I2</accession>
<protein>
    <recommendedName>
        <fullName evidence="4">HMG box domain-containing protein</fullName>
    </recommendedName>
</protein>
<feature type="compositionally biased region" description="Low complexity" evidence="1">
    <location>
        <begin position="215"/>
        <end position="235"/>
    </location>
</feature>
<sequence>MKRPLRAYTYAYAGTKKRDGIWSMPQTPRTPRTPSPPPIAIQPAHNTRKRRRMNMGSPPKQKRNAWIIYRTTIFRHLIQISDNIRLDQSKLSRSVSDMWRNENKIVRDKFAEAALLEKQGVRAQMEFDGEFSDGVQKRVREIAHKANRARHEKIGKNGGEVKKPLNAGRRRSQTLGTDQIRVPSKEVRSASVQPVDTNKFLETCTCSTDERSKGTKGTPGSESTSSTYTTTNTNNQGELGSPFLSDTFSFKDTIVSPYDEFTDLNAANCDCYYYDDSQYQDYYQYHNYHNYHHTGIY</sequence>
<feature type="compositionally biased region" description="Pro residues" evidence="1">
    <location>
        <begin position="31"/>
        <end position="40"/>
    </location>
</feature>
<dbReference type="KEGG" id="wic:J056_002784"/>
<dbReference type="SUPFAM" id="SSF47095">
    <property type="entry name" value="HMG-box"/>
    <property type="match status" value="1"/>
</dbReference>
<gene>
    <name evidence="2" type="ORF">J056_002784</name>
</gene>
<evidence type="ECO:0000313" key="3">
    <source>
        <dbReference type="Proteomes" id="UP000014064"/>
    </source>
</evidence>